<accession>X0ZVQ7</accession>
<protein>
    <submittedName>
        <fullName evidence="3">Uncharacterized protein</fullName>
    </submittedName>
</protein>
<reference evidence="3" key="1">
    <citation type="journal article" date="2014" name="Front. Microbiol.">
        <title>High frequency of phylogenetically diverse reductive dehalogenase-homologous genes in deep subseafloor sedimentary metagenomes.</title>
        <authorList>
            <person name="Kawai M."/>
            <person name="Futagami T."/>
            <person name="Toyoda A."/>
            <person name="Takaki Y."/>
            <person name="Nishi S."/>
            <person name="Hori S."/>
            <person name="Arai W."/>
            <person name="Tsubouchi T."/>
            <person name="Morono Y."/>
            <person name="Uchiyama I."/>
            <person name="Ito T."/>
            <person name="Fujiyama A."/>
            <person name="Inagaki F."/>
            <person name="Takami H."/>
        </authorList>
    </citation>
    <scope>NUCLEOTIDE SEQUENCE</scope>
    <source>
        <strain evidence="3">Expedition CK06-06</strain>
    </source>
</reference>
<proteinExistence type="predicted"/>
<dbReference type="EMBL" id="BART01001087">
    <property type="protein sequence ID" value="GAG61987.1"/>
    <property type="molecule type" value="Genomic_DNA"/>
</dbReference>
<feature type="region of interest" description="Disordered" evidence="1">
    <location>
        <begin position="1"/>
        <end position="21"/>
    </location>
</feature>
<organism evidence="3">
    <name type="scientific">marine sediment metagenome</name>
    <dbReference type="NCBI Taxonomy" id="412755"/>
    <lineage>
        <taxon>unclassified sequences</taxon>
        <taxon>metagenomes</taxon>
        <taxon>ecological metagenomes</taxon>
    </lineage>
</organism>
<evidence type="ECO:0000313" key="3">
    <source>
        <dbReference type="EMBL" id="GAG61987.1"/>
    </source>
</evidence>
<comment type="caution">
    <text evidence="3">The sequence shown here is derived from an EMBL/GenBank/DDBJ whole genome shotgun (WGS) entry which is preliminary data.</text>
</comment>
<sequence>MSKVKKDHLKSGTANRKPKLKEKSAYRSVILSAVIGGMLLIISIFLNGGYLSLFASEDPFLQTLDITVKVLVILFFFIFMTISIGNYKELTGKPL</sequence>
<feature type="transmembrane region" description="Helical" evidence="2">
    <location>
        <begin position="25"/>
        <end position="46"/>
    </location>
</feature>
<gene>
    <name evidence="3" type="ORF">S01H4_04151</name>
</gene>
<keyword evidence="2" id="KW-0472">Membrane</keyword>
<feature type="non-terminal residue" evidence="3">
    <location>
        <position position="95"/>
    </location>
</feature>
<dbReference type="AlphaFoldDB" id="X0ZVQ7"/>
<name>X0ZVQ7_9ZZZZ</name>
<evidence type="ECO:0000256" key="1">
    <source>
        <dbReference type="SAM" id="MobiDB-lite"/>
    </source>
</evidence>
<keyword evidence="2" id="KW-0812">Transmembrane</keyword>
<evidence type="ECO:0000256" key="2">
    <source>
        <dbReference type="SAM" id="Phobius"/>
    </source>
</evidence>
<keyword evidence="2" id="KW-1133">Transmembrane helix</keyword>
<feature type="transmembrane region" description="Helical" evidence="2">
    <location>
        <begin position="66"/>
        <end position="87"/>
    </location>
</feature>